<evidence type="ECO:0000256" key="1">
    <source>
        <dbReference type="ARBA" id="ARBA00006754"/>
    </source>
</evidence>
<feature type="domain" description="CdaR GGDEF-like" evidence="4">
    <location>
        <begin position="312"/>
        <end position="404"/>
    </location>
</feature>
<evidence type="ECO:0000313" key="5">
    <source>
        <dbReference type="EMBL" id="MFC4075929.1"/>
    </source>
</evidence>
<evidence type="ECO:0000259" key="2">
    <source>
        <dbReference type="Pfam" id="PF07905"/>
    </source>
</evidence>
<sequence>MQEPMTVTEVLKRPHFQHAKVVAGAEGLERPVRWVHVLEIMDGSSYVHGHELILMTGVGLGEEKELHLQFVRELVASDVSALCIELVHQYVRLPESIKQFADQHRFPIIVFEKAVSFIGITQDIHAFLINRHHHQLLSLERISNQFLQLTLRPRGAAQILKLLHEETGCRVWLKDHLGENLVYPEDQPLSEGASLIRQPIVALGVEVGDLLIEYSGEPPEILRLVLDRAATAIAQELLRRISLEERQLRDGRQWMDDLLSRGVAEVPSVVTAGVHAGCRMVIGAVKCIAREGTTTDTGHILEEEANMAILQWARSVPQVFEPLGIRSWTVTLGKNQVVMMMGRHPSSAAALMKRIRQGLSRLFQRLGESPPASRFEWRAGISHAFSALDQAPQAWQQASLALSIPQGSEKQKPGTPKGEASEVICYDDLQSWQLFLQVSPVVLTEYVESQLGTLLAHDRKNGTDLVNTLDAFLDARQSKQQAAKDLFIHRQTLYYRLEQITSLLGEGWESSPRRFALDMALAARRFLESRNASFSLQAQRNPTPES</sequence>
<evidence type="ECO:0000259" key="4">
    <source>
        <dbReference type="Pfam" id="PF17853"/>
    </source>
</evidence>
<dbReference type="EMBL" id="JBHSAP010000007">
    <property type="protein sequence ID" value="MFC4075929.1"/>
    <property type="molecule type" value="Genomic_DNA"/>
</dbReference>
<dbReference type="PANTHER" id="PTHR33744">
    <property type="entry name" value="CARBOHYDRATE DIACID REGULATOR"/>
    <property type="match status" value="1"/>
</dbReference>
<dbReference type="Pfam" id="PF17853">
    <property type="entry name" value="GGDEF_2"/>
    <property type="match status" value="1"/>
</dbReference>
<dbReference type="InterPro" id="IPR051448">
    <property type="entry name" value="CdaR-like_regulators"/>
</dbReference>
<dbReference type="RefSeq" id="WP_380702300.1">
    <property type="nucleotide sequence ID" value="NZ_JBHSAP010000007.1"/>
</dbReference>
<dbReference type="InterPro" id="IPR025736">
    <property type="entry name" value="PucR_C-HTH_dom"/>
</dbReference>
<dbReference type="Gene3D" id="1.10.10.2840">
    <property type="entry name" value="PucR C-terminal helix-turn-helix domain"/>
    <property type="match status" value="1"/>
</dbReference>
<proteinExistence type="inferred from homology"/>
<dbReference type="InterPro" id="IPR041522">
    <property type="entry name" value="CdaR_GGDEF"/>
</dbReference>
<comment type="caution">
    <text evidence="5">The sequence shown here is derived from an EMBL/GenBank/DDBJ whole genome shotgun (WGS) entry which is preliminary data.</text>
</comment>
<dbReference type="Pfam" id="PF07905">
    <property type="entry name" value="PucR"/>
    <property type="match status" value="1"/>
</dbReference>
<protein>
    <submittedName>
        <fullName evidence="5">PucR family transcriptional regulator</fullName>
    </submittedName>
</protein>
<evidence type="ECO:0000313" key="6">
    <source>
        <dbReference type="Proteomes" id="UP001595843"/>
    </source>
</evidence>
<name>A0ABV8JJ04_9BACL</name>
<feature type="domain" description="Purine catabolism PurC-like" evidence="2">
    <location>
        <begin position="9"/>
        <end position="127"/>
    </location>
</feature>
<organism evidence="5 6">
    <name type="scientific">Salinithrix halophila</name>
    <dbReference type="NCBI Taxonomy" id="1485204"/>
    <lineage>
        <taxon>Bacteria</taxon>
        <taxon>Bacillati</taxon>
        <taxon>Bacillota</taxon>
        <taxon>Bacilli</taxon>
        <taxon>Bacillales</taxon>
        <taxon>Thermoactinomycetaceae</taxon>
        <taxon>Salinithrix</taxon>
    </lineage>
</organism>
<dbReference type="Pfam" id="PF13556">
    <property type="entry name" value="HTH_30"/>
    <property type="match status" value="1"/>
</dbReference>
<keyword evidence="6" id="KW-1185">Reference proteome</keyword>
<feature type="domain" description="PucR C-terminal helix-turn-helix" evidence="3">
    <location>
        <begin position="465"/>
        <end position="523"/>
    </location>
</feature>
<dbReference type="InterPro" id="IPR012914">
    <property type="entry name" value="PucR_dom"/>
</dbReference>
<comment type="similarity">
    <text evidence="1">Belongs to the CdaR family.</text>
</comment>
<evidence type="ECO:0000259" key="3">
    <source>
        <dbReference type="Pfam" id="PF13556"/>
    </source>
</evidence>
<accession>A0ABV8JJ04</accession>
<dbReference type="PANTHER" id="PTHR33744:SF1">
    <property type="entry name" value="DNA-BINDING TRANSCRIPTIONAL ACTIVATOR ADER"/>
    <property type="match status" value="1"/>
</dbReference>
<dbReference type="Proteomes" id="UP001595843">
    <property type="component" value="Unassembled WGS sequence"/>
</dbReference>
<gene>
    <name evidence="5" type="ORF">ACFOUO_03815</name>
</gene>
<dbReference type="InterPro" id="IPR042070">
    <property type="entry name" value="PucR_C-HTH_sf"/>
</dbReference>
<reference evidence="6" key="1">
    <citation type="journal article" date="2019" name="Int. J. Syst. Evol. Microbiol.">
        <title>The Global Catalogue of Microorganisms (GCM) 10K type strain sequencing project: providing services to taxonomists for standard genome sequencing and annotation.</title>
        <authorList>
            <consortium name="The Broad Institute Genomics Platform"/>
            <consortium name="The Broad Institute Genome Sequencing Center for Infectious Disease"/>
            <person name="Wu L."/>
            <person name="Ma J."/>
        </authorList>
    </citation>
    <scope>NUCLEOTIDE SEQUENCE [LARGE SCALE GENOMIC DNA]</scope>
    <source>
        <strain evidence="6">IBRC-M 10813</strain>
    </source>
</reference>